<dbReference type="InterPro" id="IPR006483">
    <property type="entry name" value="CRISPR-assoc_Cas3_HD"/>
</dbReference>
<keyword evidence="7" id="KW-0067">ATP-binding</keyword>
<dbReference type="InterPro" id="IPR013395">
    <property type="entry name" value="CRISPR-assoc_Cas3_yers"/>
</dbReference>
<keyword evidence="6 10" id="KW-0347">Helicase</keyword>
<dbReference type="InterPro" id="IPR054712">
    <property type="entry name" value="Cas3-like_dom"/>
</dbReference>
<evidence type="ECO:0000256" key="3">
    <source>
        <dbReference type="ARBA" id="ARBA00022723"/>
    </source>
</evidence>
<feature type="domain" description="HD Cas3-type" evidence="9">
    <location>
        <begin position="98"/>
        <end position="329"/>
    </location>
</feature>
<organism evidence="10 11">
    <name type="scientific">Vibrio spartinae</name>
    <dbReference type="NCBI Taxonomy" id="1918945"/>
    <lineage>
        <taxon>Bacteria</taxon>
        <taxon>Pseudomonadati</taxon>
        <taxon>Pseudomonadota</taxon>
        <taxon>Gammaproteobacteria</taxon>
        <taxon>Vibrionales</taxon>
        <taxon>Vibrionaceae</taxon>
        <taxon>Vibrio</taxon>
    </lineage>
</organism>
<protein>
    <submittedName>
        <fullName evidence="10">CRISPR-associated nuclease/helicase Cas3 subtype I-F/YPEST</fullName>
        <ecNumber evidence="10">3.1.-.-</ecNumber>
    </submittedName>
</protein>
<dbReference type="InterPro" id="IPR048823">
    <property type="entry name" value="Cas3_I-F_Cas2"/>
</dbReference>
<dbReference type="Proteomes" id="UP000184774">
    <property type="component" value="Unassembled WGS sequence"/>
</dbReference>
<evidence type="ECO:0000256" key="8">
    <source>
        <dbReference type="ARBA" id="ARBA00023118"/>
    </source>
</evidence>
<keyword evidence="5 10" id="KW-0378">Hydrolase</keyword>
<accession>A0A1N6M521</accession>
<dbReference type="PROSITE" id="PS51643">
    <property type="entry name" value="HD_CAS3"/>
    <property type="match status" value="1"/>
</dbReference>
<evidence type="ECO:0000256" key="1">
    <source>
        <dbReference type="ARBA" id="ARBA00006847"/>
    </source>
</evidence>
<name>A0A1N6M521_9VIBR</name>
<dbReference type="AlphaFoldDB" id="A0A1N6M521"/>
<evidence type="ECO:0000313" key="11">
    <source>
        <dbReference type="Proteomes" id="UP000184774"/>
    </source>
</evidence>
<dbReference type="SUPFAM" id="SSF52540">
    <property type="entry name" value="P-loop containing nucleoside triphosphate hydrolases"/>
    <property type="match status" value="1"/>
</dbReference>
<evidence type="ECO:0000256" key="4">
    <source>
        <dbReference type="ARBA" id="ARBA00022741"/>
    </source>
</evidence>
<evidence type="ECO:0000259" key="9">
    <source>
        <dbReference type="PROSITE" id="PS51643"/>
    </source>
</evidence>
<dbReference type="GO" id="GO:0046872">
    <property type="term" value="F:metal ion binding"/>
    <property type="evidence" value="ECO:0007669"/>
    <property type="project" value="UniProtKB-KW"/>
</dbReference>
<dbReference type="EMBL" id="FSSB01000014">
    <property type="protein sequence ID" value="SIO94541.1"/>
    <property type="molecule type" value="Genomic_DNA"/>
</dbReference>
<dbReference type="NCBIfam" id="TIGR02562">
    <property type="entry name" value="cas3_yersinia"/>
    <property type="match status" value="1"/>
</dbReference>
<dbReference type="Gene3D" id="1.10.3210.30">
    <property type="match status" value="1"/>
</dbReference>
<dbReference type="OrthoDB" id="220028at2"/>
<gene>
    <name evidence="10" type="primary">cas3</name>
    <name evidence="10" type="ORF">VSP9026_02254</name>
</gene>
<dbReference type="GO" id="GO:0051607">
    <property type="term" value="P:defense response to virus"/>
    <property type="evidence" value="ECO:0007669"/>
    <property type="project" value="UniProtKB-KW"/>
</dbReference>
<dbReference type="GO" id="GO:0016787">
    <property type="term" value="F:hydrolase activity"/>
    <property type="evidence" value="ECO:0007669"/>
    <property type="project" value="UniProtKB-KW"/>
</dbReference>
<comment type="similarity">
    <text evidence="2">In the central section; belongs to the CRISPR-associated helicase Cas3 family.</text>
</comment>
<evidence type="ECO:0000256" key="6">
    <source>
        <dbReference type="ARBA" id="ARBA00022806"/>
    </source>
</evidence>
<dbReference type="RefSeq" id="WP_074373079.1">
    <property type="nucleotide sequence ID" value="NZ_AP024908.1"/>
</dbReference>
<reference evidence="10 11" key="1">
    <citation type="submission" date="2016-12" db="EMBL/GenBank/DDBJ databases">
        <authorList>
            <person name="Song W.-J."/>
            <person name="Kurnit D.M."/>
        </authorList>
    </citation>
    <scope>NUCLEOTIDE SEQUENCE [LARGE SCALE GENOMIC DNA]</scope>
    <source>
        <strain evidence="10 11">CECT 9026</strain>
    </source>
</reference>
<dbReference type="Pfam" id="PF22590">
    <property type="entry name" value="Cas3-like_C_2"/>
    <property type="match status" value="1"/>
</dbReference>
<evidence type="ECO:0000313" key="10">
    <source>
        <dbReference type="EMBL" id="SIO94541.1"/>
    </source>
</evidence>
<keyword evidence="8" id="KW-0051">Antiviral defense</keyword>
<dbReference type="InterPro" id="IPR038257">
    <property type="entry name" value="CRISPR-assoc_Cas3_HD_sf"/>
</dbReference>
<evidence type="ECO:0000256" key="7">
    <source>
        <dbReference type="ARBA" id="ARBA00022840"/>
    </source>
</evidence>
<dbReference type="InterPro" id="IPR027417">
    <property type="entry name" value="P-loop_NTPase"/>
</dbReference>
<dbReference type="GO" id="GO:0005524">
    <property type="term" value="F:ATP binding"/>
    <property type="evidence" value="ECO:0007669"/>
    <property type="project" value="UniProtKB-KW"/>
</dbReference>
<dbReference type="GO" id="GO:0004386">
    <property type="term" value="F:helicase activity"/>
    <property type="evidence" value="ECO:0007669"/>
    <property type="project" value="UniProtKB-KW"/>
</dbReference>
<evidence type="ECO:0000256" key="2">
    <source>
        <dbReference type="ARBA" id="ARBA00009046"/>
    </source>
</evidence>
<sequence>MMVTFVSECEKNALKKTRRVLDAFADRIGNNTWQTLITEDGLQTVRKMLKQTASRSTAVSCHWIRSRSRSQLLWVVGNRAQFNLDGLVAVNRTSLNLEHREWESGWYLHEIVALASAVAGLFHDFGKANALFQHKLQGTTQHKGEPYRHEWISLRLFEAFTKGKTDSEWIQQLAQFTDPTVAKQWDTQLTQAMFIDAPDALQNPFAQFAPFAKLIAWLVVSHHRLPKNNDRAKPVNIEEMAGWLDKDFDCHWNSPNALDLSQYSPQALQENWTFPHGTPMLSRTWQRKAAKLALRLQKTPLLVSSPIPWFEQRFVSHMARLSLMLADHYYSSLSLAEGKTAWQDPAYQAVANTDRPSAHDSSTVPKQQLDEHNIGVCVNAQRFARNLPALKYTLPAITQHRIFSKSAGIEKYRWQDKAYAKAKIIAKATERQGFFGVNMASTGCGKTIANARFMYGLADEREGCRFSVALGLRTLTLQTGDAYRDLLKLGDDDLAVLIGSQAVQALHQLNHSATNHGSESAEDWFEQLFIHYEGQIYDGRLKHWLSASPKLEQLVSAPILVSTIDHLMPATESQRGGKQIAPMLRLLTADLVLDEPDDFGLEDLPALCRLVNWAGMLGSRVLLSSATLPPSLIKTLFDAYQAGRKQYNQAQFADQKQPPIWCGWIDEFTTHTQEITQLSDFTAMHRQFVDKRVTKLSNNDLPLRQGKIVTVEPLTLTDSMQRSERHHAIYDHVAHTLYEQIHQLHQAHTVEAPNGKRVSLGVIRMANINPMVATAQALTQLQPLPNFRICYCVYHAQFPLALRSDKEHKLDRILDRHDPEALWQYPEVKHVLETASEENIVFVVLGTSVVEVGRDHDYDWAIAEPSSMRALIQLAGRIQRHRRQIPTQPNLMVLNQNIKALKGESVAYCHPGFESKALPLACHDISELLQGELAHISAITRVKEPDFGFVDLQIDQSKGERFATPVQRLTVQEHRALRFALTRLDREKIPLAYQSNKEACLWWAQPHAMWNAEFIRQTEFRKSAPQEPFVLRCDEEEQLEWCQLDTSCQPYRYVSQSTRFHTVELQMAPGCQWWFTPSPLDIYTQFAEQFGQPLTRISSRLGEIQLRTGKQDQTIEWAWHEQLGVFQPENQ</sequence>
<evidence type="ECO:0000256" key="5">
    <source>
        <dbReference type="ARBA" id="ARBA00022801"/>
    </source>
</evidence>
<keyword evidence="4" id="KW-0547">Nucleotide-binding</keyword>
<comment type="similarity">
    <text evidence="1">In the N-terminal section; belongs to the CRISPR-associated nuclease Cas3-HD family.</text>
</comment>
<keyword evidence="3" id="KW-0479">Metal-binding</keyword>
<proteinExistence type="inferred from homology"/>
<dbReference type="Pfam" id="PF21384">
    <property type="entry name" value="Cas3_I-F_Cas2"/>
    <property type="match status" value="1"/>
</dbReference>
<dbReference type="EC" id="3.1.-.-" evidence="10"/>